<protein>
    <submittedName>
        <fullName evidence="3">Cobalt transporter</fullName>
    </submittedName>
</protein>
<name>A0A9D1T9N1_9FIRM</name>
<dbReference type="EMBL" id="DVOO01000009">
    <property type="protein sequence ID" value="HIV24731.1"/>
    <property type="molecule type" value="Genomic_DNA"/>
</dbReference>
<gene>
    <name evidence="3" type="ORF">IAB71_02925</name>
</gene>
<organism evidence="3 4">
    <name type="scientific">Candidatus Scatomonas pullistercoris</name>
    <dbReference type="NCBI Taxonomy" id="2840920"/>
    <lineage>
        <taxon>Bacteria</taxon>
        <taxon>Bacillati</taxon>
        <taxon>Bacillota</taxon>
        <taxon>Clostridia</taxon>
        <taxon>Lachnospirales</taxon>
        <taxon>Lachnospiraceae</taxon>
        <taxon>Lachnospiraceae incertae sedis</taxon>
        <taxon>Candidatus Scatomonas</taxon>
    </lineage>
</organism>
<dbReference type="Pfam" id="PF26551">
    <property type="entry name" value="DUF8180"/>
    <property type="match status" value="1"/>
</dbReference>
<accession>A0A9D1T9N1</accession>
<reference evidence="3" key="2">
    <citation type="journal article" date="2021" name="PeerJ">
        <title>Extensive microbial diversity within the chicken gut microbiome revealed by metagenomics and culture.</title>
        <authorList>
            <person name="Gilroy R."/>
            <person name="Ravi A."/>
            <person name="Getino M."/>
            <person name="Pursley I."/>
            <person name="Horton D.L."/>
            <person name="Alikhan N.F."/>
            <person name="Baker D."/>
            <person name="Gharbi K."/>
            <person name="Hall N."/>
            <person name="Watson M."/>
            <person name="Adriaenssens E.M."/>
            <person name="Foster-Nyarko E."/>
            <person name="Jarju S."/>
            <person name="Secka A."/>
            <person name="Antonio M."/>
            <person name="Oren A."/>
            <person name="Chaudhuri R.R."/>
            <person name="La Ragione R."/>
            <person name="Hildebrand F."/>
            <person name="Pallen M.J."/>
        </authorList>
    </citation>
    <scope>NUCLEOTIDE SEQUENCE</scope>
    <source>
        <strain evidence="3">CHK188-20938</strain>
    </source>
</reference>
<evidence type="ECO:0000256" key="1">
    <source>
        <dbReference type="SAM" id="MobiDB-lite"/>
    </source>
</evidence>
<feature type="region of interest" description="Disordered" evidence="1">
    <location>
        <begin position="1"/>
        <end position="32"/>
    </location>
</feature>
<proteinExistence type="predicted"/>
<dbReference type="Proteomes" id="UP000824169">
    <property type="component" value="Unassembled WGS sequence"/>
</dbReference>
<dbReference type="InterPro" id="IPR058493">
    <property type="entry name" value="DUF8180"/>
</dbReference>
<feature type="compositionally biased region" description="Basic and acidic residues" evidence="1">
    <location>
        <begin position="15"/>
        <end position="25"/>
    </location>
</feature>
<feature type="domain" description="DUF8180" evidence="2">
    <location>
        <begin position="44"/>
        <end position="100"/>
    </location>
</feature>
<comment type="caution">
    <text evidence="3">The sequence shown here is derived from an EMBL/GenBank/DDBJ whole genome shotgun (WGS) entry which is preliminary data.</text>
</comment>
<evidence type="ECO:0000313" key="3">
    <source>
        <dbReference type="EMBL" id="HIV24731.1"/>
    </source>
</evidence>
<sequence length="108" mass="11908">MHLIKDENGNPVPHGAHEHCHEHSQGEGCGAGCTSEGKCRNETVALLDYMLHHNEQHAAELDQMAENLEKLGLNDAARQIRDGVSDFQKGNMRLSLALTLVKEQLKEG</sequence>
<reference evidence="3" key="1">
    <citation type="submission" date="2020-10" db="EMBL/GenBank/DDBJ databases">
        <authorList>
            <person name="Gilroy R."/>
        </authorList>
    </citation>
    <scope>NUCLEOTIDE SEQUENCE</scope>
    <source>
        <strain evidence="3">CHK188-20938</strain>
    </source>
</reference>
<evidence type="ECO:0000259" key="2">
    <source>
        <dbReference type="Pfam" id="PF26551"/>
    </source>
</evidence>
<evidence type="ECO:0000313" key="4">
    <source>
        <dbReference type="Proteomes" id="UP000824169"/>
    </source>
</evidence>
<dbReference type="AlphaFoldDB" id="A0A9D1T9N1"/>